<feature type="region of interest" description="Disordered" evidence="1">
    <location>
        <begin position="1"/>
        <end position="64"/>
    </location>
</feature>
<evidence type="ECO:0000313" key="3">
    <source>
        <dbReference type="EMBL" id="QJA64777.1"/>
    </source>
</evidence>
<sequence length="251" mass="27853">MTTDNQGTGAGTPDAAGVSGPVSQEPQAPLSGEMVPRSRLDGLMSSSQKREAQAQREAEQARQELAEVRAQVEQLRYVQTMFAQTQFADLPPEDRLQARLDAVENQLAQERARATNAEQERRRKERAETIREQEVQRFIDQGIPRDALDDSSPDSLKWSARAYQIEQRSLQAEKLAKEAAETASRGVESAVQRTRTELGATRVATGTSGSTPPGELEEINQRLRSGRRRLGSGDTLALLQRREEIQQQQSS</sequence>
<reference evidence="2" key="1">
    <citation type="submission" date="2020-03" db="EMBL/GenBank/DDBJ databases">
        <title>The deep terrestrial virosphere.</title>
        <authorList>
            <person name="Holmfeldt K."/>
            <person name="Nilsson E."/>
            <person name="Simone D."/>
            <person name="Lopez-Fernandez M."/>
            <person name="Wu X."/>
            <person name="de Brujin I."/>
            <person name="Lundin D."/>
            <person name="Andersson A."/>
            <person name="Bertilsson S."/>
            <person name="Dopson M."/>
        </authorList>
    </citation>
    <scope>NUCLEOTIDE SEQUENCE</scope>
    <source>
        <strain evidence="4">MM415A00528</strain>
        <strain evidence="3">MM415B00465</strain>
        <strain evidence="2">TM448A00694</strain>
        <strain evidence="5">TM448B00545</strain>
    </source>
</reference>
<feature type="compositionally biased region" description="Basic and acidic residues" evidence="1">
    <location>
        <begin position="48"/>
        <end position="64"/>
    </location>
</feature>
<name>A0A6H1ZJM9_9ZZZZ</name>
<dbReference type="AlphaFoldDB" id="A0A6H1ZJM9"/>
<evidence type="ECO:0000313" key="2">
    <source>
        <dbReference type="EMBL" id="QJA47527.1"/>
    </source>
</evidence>
<dbReference type="EMBL" id="MT141526">
    <property type="protein sequence ID" value="QJA64777.1"/>
    <property type="molecule type" value="Genomic_DNA"/>
</dbReference>
<gene>
    <name evidence="4" type="ORF">MM415A00528_0015</name>
    <name evidence="3" type="ORF">MM415B00465_0011</name>
    <name evidence="2" type="ORF">TM448A00694_0005</name>
    <name evidence="5" type="ORF">TM448B00545_0011</name>
</gene>
<feature type="region of interest" description="Disordered" evidence="1">
    <location>
        <begin position="110"/>
        <end position="154"/>
    </location>
</feature>
<accession>A0A6H1ZJM9</accession>
<dbReference type="EMBL" id="MT142460">
    <property type="protein sequence ID" value="QJA81472.1"/>
    <property type="molecule type" value="Genomic_DNA"/>
</dbReference>
<dbReference type="EMBL" id="MT144047">
    <property type="protein sequence ID" value="QJA47527.1"/>
    <property type="molecule type" value="Genomic_DNA"/>
</dbReference>
<dbReference type="EMBL" id="MT144632">
    <property type="protein sequence ID" value="QJH95890.1"/>
    <property type="molecule type" value="Genomic_DNA"/>
</dbReference>
<feature type="compositionally biased region" description="Basic and acidic residues" evidence="1">
    <location>
        <begin position="110"/>
        <end position="137"/>
    </location>
</feature>
<protein>
    <submittedName>
        <fullName evidence="2">Uncharacterized protein</fullName>
    </submittedName>
</protein>
<feature type="region of interest" description="Disordered" evidence="1">
    <location>
        <begin position="175"/>
        <end position="251"/>
    </location>
</feature>
<evidence type="ECO:0000256" key="1">
    <source>
        <dbReference type="SAM" id="MobiDB-lite"/>
    </source>
</evidence>
<evidence type="ECO:0000313" key="4">
    <source>
        <dbReference type="EMBL" id="QJA81472.1"/>
    </source>
</evidence>
<evidence type="ECO:0000313" key="5">
    <source>
        <dbReference type="EMBL" id="QJH95890.1"/>
    </source>
</evidence>
<organism evidence="2">
    <name type="scientific">viral metagenome</name>
    <dbReference type="NCBI Taxonomy" id="1070528"/>
    <lineage>
        <taxon>unclassified sequences</taxon>
        <taxon>metagenomes</taxon>
        <taxon>organismal metagenomes</taxon>
    </lineage>
</organism>
<proteinExistence type="predicted"/>